<evidence type="ECO:0000313" key="1">
    <source>
        <dbReference type="EMBL" id="EGT52940.1"/>
    </source>
</evidence>
<gene>
    <name evidence="1" type="ORF">CAEBREN_17636</name>
</gene>
<dbReference type="HOGENOM" id="CLU_2308527_0_0_1"/>
<dbReference type="EMBL" id="GL379839">
    <property type="protein sequence ID" value="EGT52940.1"/>
    <property type="molecule type" value="Genomic_DNA"/>
</dbReference>
<dbReference type="AlphaFoldDB" id="G0N567"/>
<proteinExistence type="predicted"/>
<evidence type="ECO:0000313" key="2">
    <source>
        <dbReference type="Proteomes" id="UP000008068"/>
    </source>
</evidence>
<protein>
    <submittedName>
        <fullName evidence="1">Uncharacterized protein</fullName>
    </submittedName>
</protein>
<organism evidence="2">
    <name type="scientific">Caenorhabditis brenneri</name>
    <name type="common">Nematode worm</name>
    <dbReference type="NCBI Taxonomy" id="135651"/>
    <lineage>
        <taxon>Eukaryota</taxon>
        <taxon>Metazoa</taxon>
        <taxon>Ecdysozoa</taxon>
        <taxon>Nematoda</taxon>
        <taxon>Chromadorea</taxon>
        <taxon>Rhabditida</taxon>
        <taxon>Rhabditina</taxon>
        <taxon>Rhabditomorpha</taxon>
        <taxon>Rhabditoidea</taxon>
        <taxon>Rhabditidae</taxon>
        <taxon>Peloderinae</taxon>
        <taxon>Caenorhabditis</taxon>
    </lineage>
</organism>
<name>G0N567_CAEBE</name>
<sequence>MIITFDYPNILLASRLLLNYPNKTLLELLRQKKSPRGNQERGVGFEIFNPKIRAFQKCCKNSYHTSIFLTFLGPASLIFELKKKDLMVDEWMLFPPFLHN</sequence>
<reference evidence="2" key="1">
    <citation type="submission" date="2011-07" db="EMBL/GenBank/DDBJ databases">
        <authorList>
            <consortium name="Caenorhabditis brenneri Sequencing and Analysis Consortium"/>
            <person name="Wilson R.K."/>
        </authorList>
    </citation>
    <scope>NUCLEOTIDE SEQUENCE [LARGE SCALE GENOMIC DNA]</scope>
    <source>
        <strain evidence="2">PB2801</strain>
    </source>
</reference>
<dbReference type="Proteomes" id="UP000008068">
    <property type="component" value="Unassembled WGS sequence"/>
</dbReference>
<dbReference type="InParanoid" id="G0N567"/>
<keyword evidence="2" id="KW-1185">Reference proteome</keyword>
<accession>G0N567</accession>